<evidence type="ECO:0000256" key="9">
    <source>
        <dbReference type="ARBA" id="ARBA00023077"/>
    </source>
</evidence>
<evidence type="ECO:0000256" key="10">
    <source>
        <dbReference type="ARBA" id="ARBA00023136"/>
    </source>
</evidence>
<evidence type="ECO:0000256" key="15">
    <source>
        <dbReference type="SAM" id="SignalP"/>
    </source>
</evidence>
<feature type="domain" description="TonB-dependent receptor plug" evidence="17">
    <location>
        <begin position="52"/>
        <end position="158"/>
    </location>
</feature>
<evidence type="ECO:0000256" key="11">
    <source>
        <dbReference type="ARBA" id="ARBA00023237"/>
    </source>
</evidence>
<keyword evidence="6 15" id="KW-0732">Signal</keyword>
<evidence type="ECO:0000256" key="3">
    <source>
        <dbReference type="ARBA" id="ARBA00022452"/>
    </source>
</evidence>
<keyword evidence="5 12" id="KW-0812">Transmembrane</keyword>
<dbReference type="Pfam" id="PF00593">
    <property type="entry name" value="TonB_dep_Rec_b-barrel"/>
    <property type="match status" value="1"/>
</dbReference>
<evidence type="ECO:0000313" key="19">
    <source>
        <dbReference type="Proteomes" id="UP000811844"/>
    </source>
</evidence>
<feature type="short sequence motif" description="TonB C-terminal box" evidence="13">
    <location>
        <begin position="637"/>
        <end position="654"/>
    </location>
</feature>
<keyword evidence="8" id="KW-0406">Ion transport</keyword>
<feature type="domain" description="TonB-dependent receptor-like beta-barrel" evidence="16">
    <location>
        <begin position="228"/>
        <end position="620"/>
    </location>
</feature>
<evidence type="ECO:0000313" key="18">
    <source>
        <dbReference type="EMBL" id="MBR9728520.1"/>
    </source>
</evidence>
<organism evidence="18 19">
    <name type="scientific">Shewanella intestini</name>
    <dbReference type="NCBI Taxonomy" id="2017544"/>
    <lineage>
        <taxon>Bacteria</taxon>
        <taxon>Pseudomonadati</taxon>
        <taxon>Pseudomonadota</taxon>
        <taxon>Gammaproteobacteria</taxon>
        <taxon>Alteromonadales</taxon>
        <taxon>Shewanellaceae</taxon>
        <taxon>Shewanella</taxon>
    </lineage>
</organism>
<keyword evidence="11 12" id="KW-0998">Cell outer membrane</keyword>
<evidence type="ECO:0000256" key="4">
    <source>
        <dbReference type="ARBA" id="ARBA00022496"/>
    </source>
</evidence>
<dbReference type="InterPro" id="IPR000531">
    <property type="entry name" value="Beta-barrel_TonB"/>
</dbReference>
<evidence type="ECO:0000256" key="7">
    <source>
        <dbReference type="ARBA" id="ARBA00023004"/>
    </source>
</evidence>
<evidence type="ECO:0000256" key="1">
    <source>
        <dbReference type="ARBA" id="ARBA00004571"/>
    </source>
</evidence>
<proteinExistence type="inferred from homology"/>
<feature type="chain" id="PRO_5046702028" evidence="15">
    <location>
        <begin position="26"/>
        <end position="654"/>
    </location>
</feature>
<evidence type="ECO:0000259" key="16">
    <source>
        <dbReference type="Pfam" id="PF00593"/>
    </source>
</evidence>
<dbReference type="PANTHER" id="PTHR32552">
    <property type="entry name" value="FERRICHROME IRON RECEPTOR-RELATED"/>
    <property type="match status" value="1"/>
</dbReference>
<reference evidence="18 19" key="1">
    <citation type="submission" date="2020-02" db="EMBL/GenBank/DDBJ databases">
        <title>Shewanella WXL01 sp. nov., a marine bacterium isolated from green algae in Luhuitou Fringing Reef (Northern South China Sea).</title>
        <authorList>
            <person name="Wang X."/>
        </authorList>
    </citation>
    <scope>NUCLEOTIDE SEQUENCE [LARGE SCALE GENOMIC DNA]</scope>
    <source>
        <strain evidence="18 19">MCCC 1A01895</strain>
    </source>
</reference>
<sequence>MGTKLTLTAVAITAVFSFTSAHVGAQTPVTQSATDETMENIVVIGRSETTPMNMAANVTVIDSAEIQLSGATNVTNLLRNRSGIQVADNGSGATFSMRGFSASGASNNTLIMVDGRRLNNIDIAAPSIDSVPLNQVERIEILSGSAGVIYGDQAVGGVINIITKAPNGSGGGLQLSGGSFNTYEVKGDIAGEISANWRYFLAGSHLKSDNYRQNNENKTGSILGRIQYKDDAQDFFVESNYFDDYRQVPGALTQSEYQLDPRLSNNTSINDSHQMTTSVRSGYQRQLSQQWAVNVEASYTDTLSTANIFGPSTNERSQFSFLPKAIGKYVLDHGEMTLIGGVDLLIGKADFDSAYTVRNNTQTMTSAFVQATVPLTAQLSYVVGGRYSDVSDDLTDRTLYPTGVTLDNDAHAFELGLNFRPNRHQRFYIRADDNFRFAKIDEQAFTPITTFGLDPQTGRSYEAGWDWTTSAQTLSLNVYRLDLEDEIVYDGSRTDGPTGSGANINADASKRYGVSGQYKLNFAKDWLLGVEYNYIDAEFTEGENQGNALSWVAEHSGRSFLSYDLNDNWQFFAEGVYTAERYMEGDNGNVGEKLSSYLLTHLSINFQQHNWQASLRVDNLTDKKYVAAGYFSVWGSGFYAGTGREVRLTAGYRF</sequence>
<evidence type="ECO:0000256" key="12">
    <source>
        <dbReference type="PROSITE-ProRule" id="PRU01360"/>
    </source>
</evidence>
<name>A0ABS5I3C2_9GAMM</name>
<keyword evidence="7" id="KW-0408">Iron</keyword>
<evidence type="ECO:0000259" key="17">
    <source>
        <dbReference type="Pfam" id="PF07715"/>
    </source>
</evidence>
<keyword evidence="9 14" id="KW-0798">TonB box</keyword>
<dbReference type="RefSeq" id="WP_153664079.1">
    <property type="nucleotide sequence ID" value="NZ_JAAIKR010000010.1"/>
</dbReference>
<protein>
    <submittedName>
        <fullName evidence="18">TonB-dependent receptor</fullName>
    </submittedName>
</protein>
<evidence type="ECO:0000256" key="2">
    <source>
        <dbReference type="ARBA" id="ARBA00022448"/>
    </source>
</evidence>
<dbReference type="Proteomes" id="UP000811844">
    <property type="component" value="Unassembled WGS sequence"/>
</dbReference>
<keyword evidence="18" id="KW-0675">Receptor</keyword>
<dbReference type="SUPFAM" id="SSF56935">
    <property type="entry name" value="Porins"/>
    <property type="match status" value="1"/>
</dbReference>
<evidence type="ECO:0000256" key="13">
    <source>
        <dbReference type="PROSITE-ProRule" id="PRU10144"/>
    </source>
</evidence>
<feature type="signal peptide" evidence="15">
    <location>
        <begin position="1"/>
        <end position="25"/>
    </location>
</feature>
<dbReference type="PANTHER" id="PTHR32552:SF68">
    <property type="entry name" value="FERRICHROME OUTER MEMBRANE TRANSPORTER_PHAGE RECEPTOR"/>
    <property type="match status" value="1"/>
</dbReference>
<dbReference type="Gene3D" id="2.40.170.20">
    <property type="entry name" value="TonB-dependent receptor, beta-barrel domain"/>
    <property type="match status" value="1"/>
</dbReference>
<dbReference type="InterPro" id="IPR036942">
    <property type="entry name" value="Beta-barrel_TonB_sf"/>
</dbReference>
<gene>
    <name evidence="18" type="ORF">G3R48_11090</name>
</gene>
<dbReference type="InterPro" id="IPR012910">
    <property type="entry name" value="Plug_dom"/>
</dbReference>
<dbReference type="InterPro" id="IPR010917">
    <property type="entry name" value="TonB_rcpt_CS"/>
</dbReference>
<accession>A0ABS5I3C2</accession>
<evidence type="ECO:0000256" key="8">
    <source>
        <dbReference type="ARBA" id="ARBA00023065"/>
    </source>
</evidence>
<dbReference type="InterPro" id="IPR039426">
    <property type="entry name" value="TonB-dep_rcpt-like"/>
</dbReference>
<comment type="subcellular location">
    <subcellularLocation>
        <location evidence="1 12">Cell outer membrane</location>
        <topology evidence="1 12">Multi-pass membrane protein</topology>
    </subcellularLocation>
</comment>
<comment type="caution">
    <text evidence="18">The sequence shown here is derived from an EMBL/GenBank/DDBJ whole genome shotgun (WGS) entry which is preliminary data.</text>
</comment>
<dbReference type="PROSITE" id="PS52016">
    <property type="entry name" value="TONB_DEPENDENT_REC_3"/>
    <property type="match status" value="1"/>
</dbReference>
<keyword evidence="4" id="KW-0410">Iron transport</keyword>
<dbReference type="PROSITE" id="PS01156">
    <property type="entry name" value="TONB_DEPENDENT_REC_2"/>
    <property type="match status" value="1"/>
</dbReference>
<keyword evidence="19" id="KW-1185">Reference proteome</keyword>
<keyword evidence="2 12" id="KW-0813">Transport</keyword>
<dbReference type="EMBL" id="JAAIKR010000010">
    <property type="protein sequence ID" value="MBR9728520.1"/>
    <property type="molecule type" value="Genomic_DNA"/>
</dbReference>
<dbReference type="InterPro" id="IPR037066">
    <property type="entry name" value="Plug_dom_sf"/>
</dbReference>
<evidence type="ECO:0000256" key="5">
    <source>
        <dbReference type="ARBA" id="ARBA00022692"/>
    </source>
</evidence>
<keyword evidence="10 12" id="KW-0472">Membrane</keyword>
<dbReference type="Gene3D" id="2.170.130.10">
    <property type="entry name" value="TonB-dependent receptor, plug domain"/>
    <property type="match status" value="1"/>
</dbReference>
<evidence type="ECO:0000256" key="14">
    <source>
        <dbReference type="RuleBase" id="RU003357"/>
    </source>
</evidence>
<comment type="similarity">
    <text evidence="12 14">Belongs to the TonB-dependent receptor family.</text>
</comment>
<dbReference type="Pfam" id="PF07715">
    <property type="entry name" value="Plug"/>
    <property type="match status" value="1"/>
</dbReference>
<evidence type="ECO:0000256" key="6">
    <source>
        <dbReference type="ARBA" id="ARBA00022729"/>
    </source>
</evidence>
<keyword evidence="3 12" id="KW-1134">Transmembrane beta strand</keyword>
<dbReference type="CDD" id="cd01347">
    <property type="entry name" value="ligand_gated_channel"/>
    <property type="match status" value="1"/>
</dbReference>